<dbReference type="EMBL" id="JAVKGS010000003">
    <property type="protein sequence ID" value="MDR5693000.1"/>
    <property type="molecule type" value="Genomic_DNA"/>
</dbReference>
<reference evidence="4" key="1">
    <citation type="submission" date="2023-07" db="EMBL/GenBank/DDBJ databases">
        <title>Description of three actinobacteria isolated from air of manufacturing shop in a pharmaceutical factory.</title>
        <authorList>
            <person name="Zhang D.-F."/>
        </authorList>
    </citation>
    <scope>NUCLEOTIDE SEQUENCE [LARGE SCALE GENOMIC DNA]</scope>
    <source>
        <strain evidence="4">CCTCC AB 2011122</strain>
    </source>
</reference>
<dbReference type="RefSeq" id="WP_310521330.1">
    <property type="nucleotide sequence ID" value="NZ_BAABBS010000001.1"/>
</dbReference>
<evidence type="ECO:0000313" key="4">
    <source>
        <dbReference type="Proteomes" id="UP001260072"/>
    </source>
</evidence>
<dbReference type="GO" id="GO:0004519">
    <property type="term" value="F:endonuclease activity"/>
    <property type="evidence" value="ECO:0007669"/>
    <property type="project" value="UniProtKB-KW"/>
</dbReference>
<gene>
    <name evidence="3" type="ORF">RH861_13085</name>
</gene>
<keyword evidence="3" id="KW-0255">Endonuclease</keyword>
<keyword evidence="1" id="KW-0472">Membrane</keyword>
<accession>A0ABU1FNZ0</accession>
<keyword evidence="3" id="KW-0378">Hydrolase</keyword>
<dbReference type="Proteomes" id="UP001260072">
    <property type="component" value="Unassembled WGS sequence"/>
</dbReference>
<feature type="domain" description="Restriction endonuclease type IV Mrr" evidence="2">
    <location>
        <begin position="165"/>
        <end position="261"/>
    </location>
</feature>
<protein>
    <submittedName>
        <fullName evidence="3">Restriction endonuclease</fullName>
    </submittedName>
</protein>
<feature type="transmembrane region" description="Helical" evidence="1">
    <location>
        <begin position="90"/>
        <end position="112"/>
    </location>
</feature>
<dbReference type="Pfam" id="PF04471">
    <property type="entry name" value="Mrr_cat"/>
    <property type="match status" value="1"/>
</dbReference>
<dbReference type="InterPro" id="IPR011335">
    <property type="entry name" value="Restrct_endonuc-II-like"/>
</dbReference>
<evidence type="ECO:0000259" key="2">
    <source>
        <dbReference type="Pfam" id="PF04471"/>
    </source>
</evidence>
<proteinExistence type="predicted"/>
<evidence type="ECO:0000256" key="1">
    <source>
        <dbReference type="SAM" id="Phobius"/>
    </source>
</evidence>
<dbReference type="SUPFAM" id="SSF52980">
    <property type="entry name" value="Restriction endonuclease-like"/>
    <property type="match status" value="1"/>
</dbReference>
<evidence type="ECO:0000313" key="3">
    <source>
        <dbReference type="EMBL" id="MDR5693000.1"/>
    </source>
</evidence>
<name>A0ABU1FNZ0_9MICO</name>
<feature type="transmembrane region" description="Helical" evidence="1">
    <location>
        <begin position="57"/>
        <end position="78"/>
    </location>
</feature>
<comment type="caution">
    <text evidence="3">The sequence shown here is derived from an EMBL/GenBank/DDBJ whole genome shotgun (WGS) entry which is preliminary data.</text>
</comment>
<dbReference type="Gene3D" id="3.40.1350.10">
    <property type="match status" value="1"/>
</dbReference>
<keyword evidence="1" id="KW-1133">Transmembrane helix</keyword>
<keyword evidence="3" id="KW-0540">Nuclease</keyword>
<sequence length="288" mass="30052">MLTEPLHHAAVELGRRLGARVPLGLPAAAASETVARAAAVAATRIVAEAGPPRPATWWWWIGYAGAWAVACGAASSLVDRPGFPWPLAAGPAAFAVLLVVAAVLVAVVQRWLLESHGDRAASLARAVAELAARVGLLEAQRPGRAEPAFPLAVAWPRPAPQPYGVSHRGAEQLVADWMRHLGAFDAEVTRFTADGGVDVVSAHWIAQVKNLAERTAVPVAQVRELAGVAAHDGRRALFFTSGTYTAGGVAFADRAGLSLFEYHAEGGALRAANAHARVVVSEGLRPPA</sequence>
<keyword evidence="4" id="KW-1185">Reference proteome</keyword>
<dbReference type="InterPro" id="IPR007560">
    <property type="entry name" value="Restrct_endonuc_IV_Mrr"/>
</dbReference>
<keyword evidence="1" id="KW-0812">Transmembrane</keyword>
<organism evidence="3 4">
    <name type="scientific">Agromyces indicus</name>
    <dbReference type="NCBI Taxonomy" id="758919"/>
    <lineage>
        <taxon>Bacteria</taxon>
        <taxon>Bacillati</taxon>
        <taxon>Actinomycetota</taxon>
        <taxon>Actinomycetes</taxon>
        <taxon>Micrococcales</taxon>
        <taxon>Microbacteriaceae</taxon>
        <taxon>Agromyces</taxon>
    </lineage>
</organism>
<dbReference type="InterPro" id="IPR011856">
    <property type="entry name" value="tRNA_endonuc-like_dom_sf"/>
</dbReference>